<dbReference type="GO" id="GO:0003677">
    <property type="term" value="F:DNA binding"/>
    <property type="evidence" value="ECO:0007669"/>
    <property type="project" value="InterPro"/>
</dbReference>
<dbReference type="InterPro" id="IPR002514">
    <property type="entry name" value="Transposase_8"/>
</dbReference>
<dbReference type="PANTHER" id="PTHR33609:SF1">
    <property type="entry name" value="TRANSPOSASE"/>
    <property type="match status" value="1"/>
</dbReference>
<sequence>MGAGRLCCLLLVRFYNWKAKYAGMDVSEAKRLKLLEDENAKLKKLLAEQMLDAAALRELLSKKW</sequence>
<dbReference type="EMBL" id="FOSN01000032">
    <property type="protein sequence ID" value="SFK86257.1"/>
    <property type="molecule type" value="Genomic_DNA"/>
</dbReference>
<dbReference type="Proteomes" id="UP000198755">
    <property type="component" value="Unassembled WGS sequence"/>
</dbReference>
<reference evidence="1 2" key="1">
    <citation type="submission" date="2016-10" db="EMBL/GenBank/DDBJ databases">
        <authorList>
            <person name="de Groot N.N."/>
        </authorList>
    </citation>
    <scope>NUCLEOTIDE SEQUENCE [LARGE SCALE GENOMIC DNA]</scope>
    <source>
        <strain evidence="1 2">NE2</strain>
    </source>
</reference>
<evidence type="ECO:0000313" key="1">
    <source>
        <dbReference type="EMBL" id="SFK86257.1"/>
    </source>
</evidence>
<name>A0A1I4D1D9_9HYPH</name>
<dbReference type="PANTHER" id="PTHR33609">
    <property type="entry name" value="LOW CALCIUM RESPONSE LOCUS PROTEIN S"/>
    <property type="match status" value="1"/>
</dbReference>
<dbReference type="GO" id="GO:0006313">
    <property type="term" value="P:DNA transposition"/>
    <property type="evidence" value="ECO:0007669"/>
    <property type="project" value="InterPro"/>
</dbReference>
<dbReference type="STRING" id="1612308.SAMN05444581_13217"/>
<proteinExistence type="predicted"/>
<dbReference type="Pfam" id="PF01527">
    <property type="entry name" value="HTH_Tnp_1"/>
    <property type="match status" value="1"/>
</dbReference>
<protein>
    <submittedName>
        <fullName evidence="1">Putative transposase</fullName>
    </submittedName>
</protein>
<accession>A0A1I4D1D9</accession>
<keyword evidence="2" id="KW-1185">Reference proteome</keyword>
<evidence type="ECO:0000313" key="2">
    <source>
        <dbReference type="Proteomes" id="UP000198755"/>
    </source>
</evidence>
<dbReference type="InterPro" id="IPR052546">
    <property type="entry name" value="Transposase_8_domain"/>
</dbReference>
<organism evidence="1 2">
    <name type="scientific">Methylocapsa palsarum</name>
    <dbReference type="NCBI Taxonomy" id="1612308"/>
    <lineage>
        <taxon>Bacteria</taxon>
        <taxon>Pseudomonadati</taxon>
        <taxon>Pseudomonadota</taxon>
        <taxon>Alphaproteobacteria</taxon>
        <taxon>Hyphomicrobiales</taxon>
        <taxon>Beijerinckiaceae</taxon>
        <taxon>Methylocapsa</taxon>
    </lineage>
</organism>
<dbReference type="AlphaFoldDB" id="A0A1I4D1D9"/>
<gene>
    <name evidence="1" type="ORF">SAMN05444581_13217</name>
</gene>
<dbReference type="GO" id="GO:0004803">
    <property type="term" value="F:transposase activity"/>
    <property type="evidence" value="ECO:0007669"/>
    <property type="project" value="InterPro"/>
</dbReference>